<proteinExistence type="predicted"/>
<protein>
    <submittedName>
        <fullName evidence="1">Uncharacterized protein</fullName>
    </submittedName>
</protein>
<gene>
    <name evidence="1" type="ORF">NUW58_g3266</name>
</gene>
<name>A0ACC1PEH4_9PEZI</name>
<sequence>MSGIEAVGLVLGAIPLIISALEHFQDGKSAVSTWRRHARVVQSLVRNLKTEQGKLYNTCETLLGGIVSPAKLEPMLNEPFGPLWQNEDTKERIERRLDHMYKSFQETVRDMSIIMEELKSNLGFDSEGQLEWHTGGAIKRNIMRASLVIKRSSYDQALQGLISKNQTLETIVMSSLRLEPSRGKRSRPKYLELFRKVVSSIYKALQLGLCRACPQKHGVSLQLFAPRLSLRGDEESVIGKLDFRVILSHYSAGLAKLYPPSWMWKEVKLQVDISSRIQKEKAMLPKHPSTEVMEGRRAAKRVKFSVDGSPQIQISQDIDYGLPETENSMSLTLPSKLATDKLCQALGIEHFGPICGYVIDPSVHEYGRFGVSRIDDIRDSCELSFISIRDVMETRAGWHQESTPSLPQKLALASTIASSILQLQNTPWLSMIMTSRTLYLARFDSIVAFNRVYISRTAPEDPCRHIPPCHGPCEDSTEAVTKAKALGNELMWALFVLLIEVILWRAIDNILSKRFTIDVAGTSPSEIFDYTTERGFEIVHGLLSQVTMAGGQEYCNAVESCLKLAFGYPNLDLGQEELRQQIYGNIITPIEESFVLLVCLILCSIGVINSPTDVYQIYSNLGNVAKIINKLLSSLTEYFWDLLSQDRTTQAADCDSCVRLQHEFSNLEAEMLSDQRGRNDFNTKIRRILQDQKSELEDQLKGTNVELQQRNRLLRDGEDQMKRQQAEIRSLRAELQLVHGDNNEDLARNRAVQQDMERLQQQNAQLTANNLLLMENILRQKQRALRAEREVGVWADKTRTLTINQGDLRRELDKVRKQLQHQERRADGLLGARIHRAVENEEL</sequence>
<reference evidence="1" key="1">
    <citation type="submission" date="2022-10" db="EMBL/GenBank/DDBJ databases">
        <title>Genome Sequence of Xylaria curta.</title>
        <authorList>
            <person name="Buettner E."/>
        </authorList>
    </citation>
    <scope>NUCLEOTIDE SEQUENCE</scope>
    <source>
        <strain evidence="1">Babe10</strain>
    </source>
</reference>
<dbReference type="Proteomes" id="UP001143856">
    <property type="component" value="Unassembled WGS sequence"/>
</dbReference>
<evidence type="ECO:0000313" key="2">
    <source>
        <dbReference type="Proteomes" id="UP001143856"/>
    </source>
</evidence>
<organism evidence="1 2">
    <name type="scientific">Xylaria curta</name>
    <dbReference type="NCBI Taxonomy" id="42375"/>
    <lineage>
        <taxon>Eukaryota</taxon>
        <taxon>Fungi</taxon>
        <taxon>Dikarya</taxon>
        <taxon>Ascomycota</taxon>
        <taxon>Pezizomycotina</taxon>
        <taxon>Sordariomycetes</taxon>
        <taxon>Xylariomycetidae</taxon>
        <taxon>Xylariales</taxon>
        <taxon>Xylariaceae</taxon>
        <taxon>Xylaria</taxon>
    </lineage>
</organism>
<evidence type="ECO:0000313" key="1">
    <source>
        <dbReference type="EMBL" id="KAJ2989831.1"/>
    </source>
</evidence>
<keyword evidence="2" id="KW-1185">Reference proteome</keyword>
<comment type="caution">
    <text evidence="1">The sequence shown here is derived from an EMBL/GenBank/DDBJ whole genome shotgun (WGS) entry which is preliminary data.</text>
</comment>
<accession>A0ACC1PEH4</accession>
<dbReference type="EMBL" id="JAPDGR010000486">
    <property type="protein sequence ID" value="KAJ2989831.1"/>
    <property type="molecule type" value="Genomic_DNA"/>
</dbReference>